<organism evidence="2 3">
    <name type="scientific">Trypanosoma brucei gambiense (strain MHOM/CI/86/DAL972)</name>
    <dbReference type="NCBI Taxonomy" id="679716"/>
    <lineage>
        <taxon>Eukaryota</taxon>
        <taxon>Discoba</taxon>
        <taxon>Euglenozoa</taxon>
        <taxon>Kinetoplastea</taxon>
        <taxon>Metakinetoplastina</taxon>
        <taxon>Trypanosomatida</taxon>
        <taxon>Trypanosomatidae</taxon>
        <taxon>Trypanosoma</taxon>
    </lineage>
</organism>
<evidence type="ECO:0000313" key="2">
    <source>
        <dbReference type="EMBL" id="CBH09922.1"/>
    </source>
</evidence>
<dbReference type="GeneID" id="23859042"/>
<proteinExistence type="predicted"/>
<name>C9ZKF6_TRYB9</name>
<keyword evidence="1" id="KW-0472">Membrane</keyword>
<protein>
    <submittedName>
        <fullName evidence="2">Uncharacterized protein</fullName>
    </submittedName>
</protein>
<evidence type="ECO:0000313" key="3">
    <source>
        <dbReference type="Proteomes" id="UP000002316"/>
    </source>
</evidence>
<accession>C9ZKF6</accession>
<dbReference type="RefSeq" id="XP_011772213.1">
    <property type="nucleotide sequence ID" value="XM_011773911.1"/>
</dbReference>
<reference evidence="3" key="1">
    <citation type="journal article" date="2010" name="PLoS Negl. Trop. Dis.">
        <title>The genome sequence of Trypanosoma brucei gambiense, causative agent of chronic human african trypanosomiasis.</title>
        <authorList>
            <person name="Jackson A.P."/>
            <person name="Sanders M."/>
            <person name="Berry A."/>
            <person name="McQuillan J."/>
            <person name="Aslett M.A."/>
            <person name="Quail M.A."/>
            <person name="Chukualim B."/>
            <person name="Capewell P."/>
            <person name="MacLeod A."/>
            <person name="Melville S.E."/>
            <person name="Gibson W."/>
            <person name="Barry J.D."/>
            <person name="Berriman M."/>
            <person name="Hertz-Fowler C."/>
        </authorList>
    </citation>
    <scope>NUCLEOTIDE SEQUENCE [LARGE SCALE GENOMIC DNA]</scope>
    <source>
        <strain evidence="3">MHOM/CI/86/DAL972</strain>
    </source>
</reference>
<feature type="transmembrane region" description="Helical" evidence="1">
    <location>
        <begin position="6"/>
        <end position="28"/>
    </location>
</feature>
<dbReference type="EMBL" id="FN554966">
    <property type="protein sequence ID" value="CBH09922.1"/>
    <property type="molecule type" value="Genomic_DNA"/>
</dbReference>
<feature type="transmembrane region" description="Helical" evidence="1">
    <location>
        <begin position="61"/>
        <end position="84"/>
    </location>
</feature>
<keyword evidence="1" id="KW-0812">Transmembrane</keyword>
<evidence type="ECO:0000256" key="1">
    <source>
        <dbReference type="SAM" id="Phobius"/>
    </source>
</evidence>
<sequence>MLPIFLDGLATVMYCFVGVGYFPFVIVSTDLLHDVFCNALNVFLLRCLSICYQQTVLSNVFVIISLLCICFCLGFFFCVDLDLYRWYYNNIYLRKLVTACVFMLLNHRCPLLALDKCESPVAWLLLLIKILKDVTSYFISSHTDKYCGR</sequence>
<dbReference type="Proteomes" id="UP000002316">
    <property type="component" value="Chromosome 3"/>
</dbReference>
<dbReference type="KEGG" id="tbg:TbgDal_III2600"/>
<gene>
    <name evidence="2" type="ORF">TbgDal_III2600</name>
</gene>
<keyword evidence="1" id="KW-1133">Transmembrane helix</keyword>
<dbReference type="AlphaFoldDB" id="C9ZKF6"/>